<evidence type="ECO:0000313" key="3">
    <source>
        <dbReference type="Proteomes" id="UP001610334"/>
    </source>
</evidence>
<feature type="compositionally biased region" description="Basic and acidic residues" evidence="1">
    <location>
        <begin position="43"/>
        <end position="56"/>
    </location>
</feature>
<evidence type="ECO:0000313" key="2">
    <source>
        <dbReference type="EMBL" id="KAL2810079.1"/>
    </source>
</evidence>
<dbReference type="EMBL" id="JBFXLT010000077">
    <property type="protein sequence ID" value="KAL2810079.1"/>
    <property type="molecule type" value="Genomic_DNA"/>
</dbReference>
<feature type="region of interest" description="Disordered" evidence="1">
    <location>
        <begin position="178"/>
        <end position="242"/>
    </location>
</feature>
<evidence type="ECO:0000256" key="1">
    <source>
        <dbReference type="SAM" id="MobiDB-lite"/>
    </source>
</evidence>
<protein>
    <submittedName>
        <fullName evidence="2">Uncharacterized protein</fullName>
    </submittedName>
</protein>
<dbReference type="Proteomes" id="UP001610334">
    <property type="component" value="Unassembled WGS sequence"/>
</dbReference>
<reference evidence="2 3" key="1">
    <citation type="submission" date="2024-07" db="EMBL/GenBank/DDBJ databases">
        <title>Section-level genome sequencing and comparative genomics of Aspergillus sections Usti and Cavernicolus.</title>
        <authorList>
            <consortium name="Lawrence Berkeley National Laboratory"/>
            <person name="Nybo J.L."/>
            <person name="Vesth T.C."/>
            <person name="Theobald S."/>
            <person name="Frisvad J.C."/>
            <person name="Larsen T.O."/>
            <person name="Kjaerboelling I."/>
            <person name="Rothschild-Mancinelli K."/>
            <person name="Lyhne E.K."/>
            <person name="Kogle M.E."/>
            <person name="Barry K."/>
            <person name="Clum A."/>
            <person name="Na H."/>
            <person name="Ledsgaard L."/>
            <person name="Lin J."/>
            <person name="Lipzen A."/>
            <person name="Kuo A."/>
            <person name="Riley R."/>
            <person name="Mondo S."/>
            <person name="Labutti K."/>
            <person name="Haridas S."/>
            <person name="Pangalinan J."/>
            <person name="Salamov A.A."/>
            <person name="Simmons B.A."/>
            <person name="Magnuson J.K."/>
            <person name="Chen J."/>
            <person name="Drula E."/>
            <person name="Henrissat B."/>
            <person name="Wiebenga A."/>
            <person name="Lubbers R.J."/>
            <person name="Gomes A.C."/>
            <person name="Makela M.R."/>
            <person name="Stajich J."/>
            <person name="Grigoriev I.V."/>
            <person name="Mortensen U.H."/>
            <person name="De Vries R.P."/>
            <person name="Baker S.E."/>
            <person name="Andersen M.R."/>
        </authorList>
    </citation>
    <scope>NUCLEOTIDE SEQUENCE [LARGE SCALE GENOMIC DNA]</scope>
    <source>
        <strain evidence="2 3">CBS 588.65</strain>
    </source>
</reference>
<accession>A0ABR4H3Q8</accession>
<proteinExistence type="predicted"/>
<comment type="caution">
    <text evidence="2">The sequence shown here is derived from an EMBL/GenBank/DDBJ whole genome shotgun (WGS) entry which is preliminary data.</text>
</comment>
<keyword evidence="3" id="KW-1185">Reference proteome</keyword>
<organism evidence="2 3">
    <name type="scientific">Aspergillus granulosus</name>
    <dbReference type="NCBI Taxonomy" id="176169"/>
    <lineage>
        <taxon>Eukaryota</taxon>
        <taxon>Fungi</taxon>
        <taxon>Dikarya</taxon>
        <taxon>Ascomycota</taxon>
        <taxon>Pezizomycotina</taxon>
        <taxon>Eurotiomycetes</taxon>
        <taxon>Eurotiomycetidae</taxon>
        <taxon>Eurotiales</taxon>
        <taxon>Aspergillaceae</taxon>
        <taxon>Aspergillus</taxon>
        <taxon>Aspergillus subgen. Nidulantes</taxon>
    </lineage>
</organism>
<feature type="region of interest" description="Disordered" evidence="1">
    <location>
        <begin position="1"/>
        <end position="99"/>
    </location>
</feature>
<sequence length="242" mass="26461">MPPSLMNYGISNDGGEQPTGASKLGPFQQDTEQYPANLPDPEQAQREAIERQKEEDLLFDTPYPLEETDYQEMEEAQRGPLGGGSQSHSTSTSDRNGEQRMWCLSPGQLTEARTIADGYTRDPNRNARFYNSQLHKVAVDECIRAAIDDGSSTVLMSFGRGLVVTRQLVASVAPLLRTLGSDEPDSEPVRRPASPTRRPDHPGKRLKANAGTSLAGPVRTPEDPAPMVTSATNPSASERRNR</sequence>
<gene>
    <name evidence="2" type="ORF">BJX63DRAFT_329670</name>
</gene>
<name>A0ABR4H3Q8_9EURO</name>